<protein>
    <recommendedName>
        <fullName evidence="3">N-acetyltransferase domain-containing protein</fullName>
    </recommendedName>
</protein>
<dbReference type="InterPro" id="IPR050680">
    <property type="entry name" value="YpeA/RimI_acetyltransf"/>
</dbReference>
<sequence length="156" mass="17588">MKQLTGDDWRNLRLVRLSALADSPSAFGSRLEEEERLDDTDWRKWADSGSVFIASENGSPVGMVAALDGDSPAERRLVALWVHPDHRAHGVASALIWHVEDWARRQGADRLTLWVAHSNEAARRLYLLRGYKNTGNRKSLPSDPAVEEDQMWLALC</sequence>
<dbReference type="AlphaFoldDB" id="A0A6J4KND8"/>
<dbReference type="EMBL" id="CADCUD010000008">
    <property type="protein sequence ID" value="CAA9310650.1"/>
    <property type="molecule type" value="Genomic_DNA"/>
</dbReference>
<dbReference type="Gene3D" id="3.40.630.30">
    <property type="match status" value="1"/>
</dbReference>
<dbReference type="InterPro" id="IPR000182">
    <property type="entry name" value="GNAT_dom"/>
</dbReference>
<keyword evidence="2" id="KW-0012">Acyltransferase</keyword>
<proteinExistence type="predicted"/>
<evidence type="ECO:0000256" key="1">
    <source>
        <dbReference type="ARBA" id="ARBA00022679"/>
    </source>
</evidence>
<evidence type="ECO:0000259" key="3">
    <source>
        <dbReference type="PROSITE" id="PS51186"/>
    </source>
</evidence>
<dbReference type="PANTHER" id="PTHR43420:SF44">
    <property type="entry name" value="ACETYLTRANSFERASE YPEA"/>
    <property type="match status" value="1"/>
</dbReference>
<reference evidence="4" key="1">
    <citation type="submission" date="2020-02" db="EMBL/GenBank/DDBJ databases">
        <authorList>
            <person name="Meier V. D."/>
        </authorList>
    </citation>
    <scope>NUCLEOTIDE SEQUENCE</scope>
    <source>
        <strain evidence="4">AVDCRST_MAG46</strain>
    </source>
</reference>
<accession>A0A6J4KND8</accession>
<keyword evidence="1" id="KW-0808">Transferase</keyword>
<dbReference type="PROSITE" id="PS51186">
    <property type="entry name" value="GNAT"/>
    <property type="match status" value="1"/>
</dbReference>
<name>A0A6J4KND8_9ACTN</name>
<evidence type="ECO:0000256" key="2">
    <source>
        <dbReference type="ARBA" id="ARBA00023315"/>
    </source>
</evidence>
<dbReference type="InterPro" id="IPR016181">
    <property type="entry name" value="Acyl_CoA_acyltransferase"/>
</dbReference>
<dbReference type="SUPFAM" id="SSF55729">
    <property type="entry name" value="Acyl-CoA N-acyltransferases (Nat)"/>
    <property type="match status" value="1"/>
</dbReference>
<gene>
    <name evidence="4" type="ORF">AVDCRST_MAG46-130</name>
</gene>
<evidence type="ECO:0000313" key="4">
    <source>
        <dbReference type="EMBL" id="CAA9310650.1"/>
    </source>
</evidence>
<feature type="domain" description="N-acetyltransferase" evidence="3">
    <location>
        <begin position="13"/>
        <end position="153"/>
    </location>
</feature>
<organism evidence="4">
    <name type="scientific">uncultured Nocardioidaceae bacterium</name>
    <dbReference type="NCBI Taxonomy" id="253824"/>
    <lineage>
        <taxon>Bacteria</taxon>
        <taxon>Bacillati</taxon>
        <taxon>Actinomycetota</taxon>
        <taxon>Actinomycetes</taxon>
        <taxon>Propionibacteriales</taxon>
        <taxon>Nocardioidaceae</taxon>
        <taxon>environmental samples</taxon>
    </lineage>
</organism>
<dbReference type="GO" id="GO:0016747">
    <property type="term" value="F:acyltransferase activity, transferring groups other than amino-acyl groups"/>
    <property type="evidence" value="ECO:0007669"/>
    <property type="project" value="InterPro"/>
</dbReference>
<dbReference type="PANTHER" id="PTHR43420">
    <property type="entry name" value="ACETYLTRANSFERASE"/>
    <property type="match status" value="1"/>
</dbReference>
<dbReference type="Pfam" id="PF00583">
    <property type="entry name" value="Acetyltransf_1"/>
    <property type="match status" value="1"/>
</dbReference>
<dbReference type="CDD" id="cd04301">
    <property type="entry name" value="NAT_SF"/>
    <property type="match status" value="1"/>
</dbReference>